<dbReference type="AlphaFoldDB" id="Q2SM15"/>
<evidence type="ECO:0000313" key="2">
    <source>
        <dbReference type="Proteomes" id="UP000000238"/>
    </source>
</evidence>
<keyword evidence="2" id="KW-1185">Reference proteome</keyword>
<organism evidence="1 2">
    <name type="scientific">Hahella chejuensis (strain KCTC 2396)</name>
    <dbReference type="NCBI Taxonomy" id="349521"/>
    <lineage>
        <taxon>Bacteria</taxon>
        <taxon>Pseudomonadati</taxon>
        <taxon>Pseudomonadota</taxon>
        <taxon>Gammaproteobacteria</taxon>
        <taxon>Oceanospirillales</taxon>
        <taxon>Hahellaceae</taxon>
        <taxon>Hahella</taxon>
    </lineage>
</organism>
<proteinExistence type="predicted"/>
<accession>Q2SM15</accession>
<gene>
    <name evidence="1" type="ordered locus">HCH_01449</name>
</gene>
<dbReference type="Proteomes" id="UP000000238">
    <property type="component" value="Chromosome"/>
</dbReference>
<dbReference type="EMBL" id="CP000155">
    <property type="protein sequence ID" value="ABC28309.1"/>
    <property type="molecule type" value="Genomic_DNA"/>
</dbReference>
<dbReference type="HOGENOM" id="CLU_092042_0_0_6"/>
<dbReference type="eggNOG" id="COG2865">
    <property type="taxonomic scope" value="Bacteria"/>
</dbReference>
<evidence type="ECO:0000313" key="1">
    <source>
        <dbReference type="EMBL" id="ABC28309.1"/>
    </source>
</evidence>
<name>Q2SM15_HAHCH</name>
<protein>
    <submittedName>
        <fullName evidence="1">Uncharacterized protein</fullName>
    </submittedName>
</protein>
<reference evidence="1 2" key="1">
    <citation type="journal article" date="2005" name="Nucleic Acids Res.">
        <title>Genomic blueprint of Hahella chejuensis, a marine microbe producing an algicidal agent.</title>
        <authorList>
            <person name="Jeong H."/>
            <person name="Yim J.H."/>
            <person name="Lee C."/>
            <person name="Choi S.-H."/>
            <person name="Park Y.K."/>
            <person name="Yoon S.H."/>
            <person name="Hur C.-G."/>
            <person name="Kang H.-Y."/>
            <person name="Kim D."/>
            <person name="Lee H.H."/>
            <person name="Park K.H."/>
            <person name="Park S.-H."/>
            <person name="Park H.-S."/>
            <person name="Lee H.K."/>
            <person name="Oh T.K."/>
            <person name="Kim J.F."/>
        </authorList>
    </citation>
    <scope>NUCLEOTIDE SEQUENCE [LARGE SCALE GENOMIC DNA]</scope>
    <source>
        <strain evidence="1 2">KCTC 2396</strain>
    </source>
</reference>
<dbReference type="KEGG" id="hch:HCH_01449"/>
<dbReference type="RefSeq" id="WP_011395382.1">
    <property type="nucleotide sequence ID" value="NC_007645.1"/>
</dbReference>
<dbReference type="STRING" id="349521.HCH_01449"/>
<sequence>MFLIQKKRYFPLPEYELQDNRVQVTITGRVVDMAYARKLAEYPDLTLEDILLLDRVQKRKPLTEDQAKHLKVLGLIEGRKPNFHISAQVADHSGERAQYIRNRAFDDQHYKQMIIEYLEKFGTAKRVDINRLLLDKLPDVLDATQKDNKVKNLLQALKQEGLIEPEGKSWRMSNKS</sequence>